<accession>A0ABN1XDH6</accession>
<proteinExistence type="predicted"/>
<organism evidence="2 3">
    <name type="scientific">Streptomyces javensis</name>
    <dbReference type="NCBI Taxonomy" id="114698"/>
    <lineage>
        <taxon>Bacteria</taxon>
        <taxon>Bacillati</taxon>
        <taxon>Actinomycetota</taxon>
        <taxon>Actinomycetes</taxon>
        <taxon>Kitasatosporales</taxon>
        <taxon>Streptomycetaceae</taxon>
        <taxon>Streptomyces</taxon>
        <taxon>Streptomyces violaceusniger group</taxon>
    </lineage>
</organism>
<protein>
    <submittedName>
        <fullName evidence="2">Uncharacterized protein</fullName>
    </submittedName>
</protein>
<feature type="compositionally biased region" description="Low complexity" evidence="1">
    <location>
        <begin position="57"/>
        <end position="69"/>
    </location>
</feature>
<feature type="compositionally biased region" description="Low complexity" evidence="1">
    <location>
        <begin position="76"/>
        <end position="87"/>
    </location>
</feature>
<keyword evidence="3" id="KW-1185">Reference proteome</keyword>
<dbReference type="Proteomes" id="UP001500282">
    <property type="component" value="Unassembled WGS sequence"/>
</dbReference>
<reference evidence="2 3" key="1">
    <citation type="journal article" date="2019" name="Int. J. Syst. Evol. Microbiol.">
        <title>The Global Catalogue of Microorganisms (GCM) 10K type strain sequencing project: providing services to taxonomists for standard genome sequencing and annotation.</title>
        <authorList>
            <consortium name="The Broad Institute Genomics Platform"/>
            <consortium name="The Broad Institute Genome Sequencing Center for Infectious Disease"/>
            <person name="Wu L."/>
            <person name="Ma J."/>
        </authorList>
    </citation>
    <scope>NUCLEOTIDE SEQUENCE [LARGE SCALE GENOMIC DNA]</scope>
    <source>
        <strain evidence="2 3">JCM 11448</strain>
    </source>
</reference>
<feature type="region of interest" description="Disordered" evidence="1">
    <location>
        <begin position="54"/>
        <end position="87"/>
    </location>
</feature>
<name>A0ABN1XDH6_9ACTN</name>
<dbReference type="EMBL" id="BAAAIH010000082">
    <property type="protein sequence ID" value="GAA1300932.1"/>
    <property type="molecule type" value="Genomic_DNA"/>
</dbReference>
<evidence type="ECO:0000256" key="1">
    <source>
        <dbReference type="SAM" id="MobiDB-lite"/>
    </source>
</evidence>
<comment type="caution">
    <text evidence="2">The sequence shown here is derived from an EMBL/GenBank/DDBJ whole genome shotgun (WGS) entry which is preliminary data.</text>
</comment>
<sequence length="87" mass="8862">MAPPRTRVRSSRAFASESRAVGGQGALLAAAYAGVEWCGGMRRSVLLMTASLHPPAGRDSSGSRVAAAARAHRTARSSAPRSSAALA</sequence>
<evidence type="ECO:0000313" key="2">
    <source>
        <dbReference type="EMBL" id="GAA1300932.1"/>
    </source>
</evidence>
<gene>
    <name evidence="2" type="ORF">GCM10009579_82050</name>
</gene>
<evidence type="ECO:0000313" key="3">
    <source>
        <dbReference type="Proteomes" id="UP001500282"/>
    </source>
</evidence>